<feature type="domain" description="DNA methylase N-4/N-6" evidence="3">
    <location>
        <begin position="1"/>
        <end position="35"/>
    </location>
</feature>
<reference evidence="4" key="1">
    <citation type="journal article" date="2014" name="Front. Microbiol.">
        <title>High frequency of phylogenetically diverse reductive dehalogenase-homologous genes in deep subseafloor sedimentary metagenomes.</title>
        <authorList>
            <person name="Kawai M."/>
            <person name="Futagami T."/>
            <person name="Toyoda A."/>
            <person name="Takaki Y."/>
            <person name="Nishi S."/>
            <person name="Hori S."/>
            <person name="Arai W."/>
            <person name="Tsubouchi T."/>
            <person name="Morono Y."/>
            <person name="Uchiyama I."/>
            <person name="Ito T."/>
            <person name="Fujiyama A."/>
            <person name="Inagaki F."/>
            <person name="Takami H."/>
        </authorList>
    </citation>
    <scope>NUCLEOTIDE SEQUENCE</scope>
    <source>
        <strain evidence="4">Expedition CK06-06</strain>
    </source>
</reference>
<dbReference type="InterPro" id="IPR002941">
    <property type="entry name" value="DNA_methylase_N4/N6"/>
</dbReference>
<dbReference type="EMBL" id="BARW01016563">
    <property type="protein sequence ID" value="GAI92533.1"/>
    <property type="molecule type" value="Genomic_DNA"/>
</dbReference>
<protein>
    <recommendedName>
        <fullName evidence="3">DNA methylase N-4/N-6 domain-containing protein</fullName>
    </recommendedName>
</protein>
<keyword evidence="2" id="KW-0808">Transferase</keyword>
<sequence length="57" mass="6171">VLDPLAGGGNTGVAAKMLGRKCILIDCVKEYCIMARHKLSKVDYQPELIANPLGRDD</sequence>
<dbReference type="AlphaFoldDB" id="X1SHV4"/>
<feature type="non-terminal residue" evidence="4">
    <location>
        <position position="1"/>
    </location>
</feature>
<dbReference type="GO" id="GO:0008170">
    <property type="term" value="F:N-methyltransferase activity"/>
    <property type="evidence" value="ECO:0007669"/>
    <property type="project" value="InterPro"/>
</dbReference>
<gene>
    <name evidence="4" type="ORF">S12H4_28820</name>
</gene>
<evidence type="ECO:0000313" key="4">
    <source>
        <dbReference type="EMBL" id="GAI92533.1"/>
    </source>
</evidence>
<evidence type="ECO:0000256" key="2">
    <source>
        <dbReference type="ARBA" id="ARBA00022679"/>
    </source>
</evidence>
<accession>X1SHV4</accession>
<comment type="caution">
    <text evidence="4">The sequence shown here is derived from an EMBL/GenBank/DDBJ whole genome shotgun (WGS) entry which is preliminary data.</text>
</comment>
<organism evidence="4">
    <name type="scientific">marine sediment metagenome</name>
    <dbReference type="NCBI Taxonomy" id="412755"/>
    <lineage>
        <taxon>unclassified sequences</taxon>
        <taxon>metagenomes</taxon>
        <taxon>ecological metagenomes</taxon>
    </lineage>
</organism>
<evidence type="ECO:0000259" key="3">
    <source>
        <dbReference type="Pfam" id="PF01555"/>
    </source>
</evidence>
<proteinExistence type="predicted"/>
<name>X1SHV4_9ZZZZ</name>
<dbReference type="Gene3D" id="3.40.50.150">
    <property type="entry name" value="Vaccinia Virus protein VP39"/>
    <property type="match status" value="1"/>
</dbReference>
<dbReference type="Pfam" id="PF01555">
    <property type="entry name" value="N6_N4_Mtase"/>
    <property type="match status" value="1"/>
</dbReference>
<dbReference type="GO" id="GO:0032259">
    <property type="term" value="P:methylation"/>
    <property type="evidence" value="ECO:0007669"/>
    <property type="project" value="UniProtKB-KW"/>
</dbReference>
<evidence type="ECO:0000256" key="1">
    <source>
        <dbReference type="ARBA" id="ARBA00022603"/>
    </source>
</evidence>
<dbReference type="SUPFAM" id="SSF53335">
    <property type="entry name" value="S-adenosyl-L-methionine-dependent methyltransferases"/>
    <property type="match status" value="1"/>
</dbReference>
<dbReference type="GO" id="GO:0003677">
    <property type="term" value="F:DNA binding"/>
    <property type="evidence" value="ECO:0007669"/>
    <property type="project" value="InterPro"/>
</dbReference>
<dbReference type="InterPro" id="IPR029063">
    <property type="entry name" value="SAM-dependent_MTases_sf"/>
</dbReference>
<keyword evidence="1" id="KW-0489">Methyltransferase</keyword>